<evidence type="ECO:0008006" key="4">
    <source>
        <dbReference type="Google" id="ProtNLM"/>
    </source>
</evidence>
<dbReference type="Proteomes" id="UP000243459">
    <property type="component" value="Chromosome 4"/>
</dbReference>
<dbReference type="OrthoDB" id="1914191at2759"/>
<keyword evidence="3" id="KW-1185">Reference proteome</keyword>
<dbReference type="Gramene" id="ONK72873">
    <property type="protein sequence ID" value="ONK72873"/>
    <property type="gene ID" value="A4U43_C04F24290"/>
</dbReference>
<evidence type="ECO:0000256" key="1">
    <source>
        <dbReference type="SAM" id="Phobius"/>
    </source>
</evidence>
<keyword evidence="1" id="KW-0812">Transmembrane</keyword>
<dbReference type="EMBL" id="CM007384">
    <property type="protein sequence ID" value="ONK72873.1"/>
    <property type="molecule type" value="Genomic_DNA"/>
</dbReference>
<keyword evidence="1" id="KW-0472">Membrane</keyword>
<sequence length="191" mass="20754">MALYKESRILRWAKTLFFLLNMLASLLLVCAPPLLVVILDLLLPSALLSAASNPAFSAVGVLSQLKSYRFQSSLVDVPLVSVARSLLILCVYLVCEGRGPYLGITTVCSIGSIGFVSLKATTMFGTEMVQGRRLLAIGNKDGAAVDALFLSSMALAMAHILVGYRTSCRERKKLLVYRIDIEAVKLKDIKV</sequence>
<accession>A0A5P1F547</accession>
<dbReference type="PANTHER" id="PTHR34953">
    <property type="entry name" value="ALPHA/BETA HYDROLASE RELATED PROTEIN"/>
    <property type="match status" value="1"/>
</dbReference>
<keyword evidence="1" id="KW-1133">Transmembrane helix</keyword>
<name>A0A5P1F547_ASPOF</name>
<feature type="transmembrane region" description="Helical" evidence="1">
    <location>
        <begin position="100"/>
        <end position="122"/>
    </location>
</feature>
<feature type="transmembrane region" description="Helical" evidence="1">
    <location>
        <begin position="12"/>
        <end position="35"/>
    </location>
</feature>
<protein>
    <recommendedName>
        <fullName evidence="4">MENTAL domain-containing protein</fullName>
    </recommendedName>
</protein>
<evidence type="ECO:0000313" key="2">
    <source>
        <dbReference type="EMBL" id="ONK72873.1"/>
    </source>
</evidence>
<dbReference type="PANTHER" id="PTHR34953:SF1">
    <property type="entry name" value="ALPHA_BETA HYDROLASE RELATED PROTEIN"/>
    <property type="match status" value="1"/>
</dbReference>
<reference evidence="3" key="1">
    <citation type="journal article" date="2017" name="Nat. Commun.">
        <title>The asparagus genome sheds light on the origin and evolution of a young Y chromosome.</title>
        <authorList>
            <person name="Harkess A."/>
            <person name="Zhou J."/>
            <person name="Xu C."/>
            <person name="Bowers J.E."/>
            <person name="Van der Hulst R."/>
            <person name="Ayyampalayam S."/>
            <person name="Mercati F."/>
            <person name="Riccardi P."/>
            <person name="McKain M.R."/>
            <person name="Kakrana A."/>
            <person name="Tang H."/>
            <person name="Ray J."/>
            <person name="Groenendijk J."/>
            <person name="Arikit S."/>
            <person name="Mathioni S.M."/>
            <person name="Nakano M."/>
            <person name="Shan H."/>
            <person name="Telgmann-Rauber A."/>
            <person name="Kanno A."/>
            <person name="Yue Z."/>
            <person name="Chen H."/>
            <person name="Li W."/>
            <person name="Chen Y."/>
            <person name="Xu X."/>
            <person name="Zhang Y."/>
            <person name="Luo S."/>
            <person name="Chen H."/>
            <person name="Gao J."/>
            <person name="Mao Z."/>
            <person name="Pires J.C."/>
            <person name="Luo M."/>
            <person name="Kudrna D."/>
            <person name="Wing R.A."/>
            <person name="Meyers B.C."/>
            <person name="Yi K."/>
            <person name="Kong H."/>
            <person name="Lavrijsen P."/>
            <person name="Sunseri F."/>
            <person name="Falavigna A."/>
            <person name="Ye Y."/>
            <person name="Leebens-Mack J.H."/>
            <person name="Chen G."/>
        </authorList>
    </citation>
    <scope>NUCLEOTIDE SEQUENCE [LARGE SCALE GENOMIC DNA]</scope>
    <source>
        <strain evidence="3">cv. DH0086</strain>
    </source>
</reference>
<feature type="transmembrane region" description="Helical" evidence="1">
    <location>
        <begin position="74"/>
        <end position="94"/>
    </location>
</feature>
<gene>
    <name evidence="2" type="ORF">A4U43_C04F24290</name>
</gene>
<organism evidence="2 3">
    <name type="scientific">Asparagus officinalis</name>
    <name type="common">Garden asparagus</name>
    <dbReference type="NCBI Taxonomy" id="4686"/>
    <lineage>
        <taxon>Eukaryota</taxon>
        <taxon>Viridiplantae</taxon>
        <taxon>Streptophyta</taxon>
        <taxon>Embryophyta</taxon>
        <taxon>Tracheophyta</taxon>
        <taxon>Spermatophyta</taxon>
        <taxon>Magnoliopsida</taxon>
        <taxon>Liliopsida</taxon>
        <taxon>Asparagales</taxon>
        <taxon>Asparagaceae</taxon>
        <taxon>Asparagoideae</taxon>
        <taxon>Asparagus</taxon>
    </lineage>
</organism>
<dbReference type="AlphaFoldDB" id="A0A5P1F547"/>
<dbReference type="OMA" id="SSHFHNY"/>
<evidence type="ECO:0000313" key="3">
    <source>
        <dbReference type="Proteomes" id="UP000243459"/>
    </source>
</evidence>
<feature type="transmembrane region" description="Helical" evidence="1">
    <location>
        <begin position="143"/>
        <end position="164"/>
    </location>
</feature>
<proteinExistence type="predicted"/>